<proteinExistence type="inferred from homology"/>
<evidence type="ECO:0000256" key="5">
    <source>
        <dbReference type="ARBA" id="ARBA00022741"/>
    </source>
</evidence>
<dbReference type="Proteomes" id="UP001157396">
    <property type="component" value="Unassembled WGS sequence"/>
</dbReference>
<dbReference type="GO" id="GO:0005829">
    <property type="term" value="C:cytosol"/>
    <property type="evidence" value="ECO:0007669"/>
    <property type="project" value="TreeGrafter"/>
</dbReference>
<feature type="domain" description="TrmE-type G" evidence="12">
    <location>
        <begin position="221"/>
        <end position="375"/>
    </location>
</feature>
<dbReference type="Gene3D" id="3.40.50.300">
    <property type="entry name" value="P-loop containing nucleotide triphosphate hydrolases"/>
    <property type="match status" value="1"/>
</dbReference>
<keyword evidence="4 10" id="KW-0479">Metal-binding</keyword>
<evidence type="ECO:0000313" key="13">
    <source>
        <dbReference type="EMBL" id="MDH7960532.1"/>
    </source>
</evidence>
<feature type="binding site" evidence="10">
    <location>
        <position position="255"/>
    </location>
    <ligand>
        <name>K(+)</name>
        <dbReference type="ChEBI" id="CHEBI:29103"/>
    </ligand>
</feature>
<dbReference type="HAMAP" id="MF_00379">
    <property type="entry name" value="GTPase_MnmE"/>
    <property type="match status" value="1"/>
</dbReference>
<dbReference type="PRINTS" id="PR00326">
    <property type="entry name" value="GTP1OBG"/>
</dbReference>
<dbReference type="Pfam" id="PF12631">
    <property type="entry name" value="MnmE_helical"/>
    <property type="match status" value="1"/>
</dbReference>
<keyword evidence="6 10" id="KW-0378">Hydrolase</keyword>
<keyword evidence="3 10" id="KW-0819">tRNA processing</keyword>
<dbReference type="CDD" id="cd14858">
    <property type="entry name" value="TrmE_N"/>
    <property type="match status" value="1"/>
</dbReference>
<dbReference type="PANTHER" id="PTHR42714:SF2">
    <property type="entry name" value="TRNA MODIFICATION GTPASE GTPBP3, MITOCHONDRIAL"/>
    <property type="match status" value="1"/>
</dbReference>
<evidence type="ECO:0000256" key="1">
    <source>
        <dbReference type="ARBA" id="ARBA00011043"/>
    </source>
</evidence>
<dbReference type="InterPro" id="IPR006073">
    <property type="entry name" value="GTP-bd"/>
</dbReference>
<dbReference type="NCBIfam" id="TIGR00450">
    <property type="entry name" value="mnmE_trmE_thdF"/>
    <property type="match status" value="1"/>
</dbReference>
<dbReference type="InterPro" id="IPR004520">
    <property type="entry name" value="GTPase_MnmE"/>
</dbReference>
<dbReference type="NCBIfam" id="NF003661">
    <property type="entry name" value="PRK05291.1-3"/>
    <property type="match status" value="1"/>
</dbReference>
<keyword evidence="2 10" id="KW-0963">Cytoplasm</keyword>
<dbReference type="Gene3D" id="1.20.120.430">
    <property type="entry name" value="tRNA modification GTPase MnmE domain 2"/>
    <property type="match status" value="1"/>
</dbReference>
<protein>
    <recommendedName>
        <fullName evidence="10">tRNA modification GTPase MnmE</fullName>
        <ecNumber evidence="10">3.6.-.-</ecNumber>
    </recommendedName>
</protein>
<dbReference type="GO" id="GO:0005525">
    <property type="term" value="F:GTP binding"/>
    <property type="evidence" value="ECO:0007669"/>
    <property type="project" value="UniProtKB-UniRule"/>
</dbReference>
<evidence type="ECO:0000256" key="7">
    <source>
        <dbReference type="ARBA" id="ARBA00022842"/>
    </source>
</evidence>
<feature type="binding site" evidence="10">
    <location>
        <position position="256"/>
    </location>
    <ligand>
        <name>Mg(2+)</name>
        <dbReference type="ChEBI" id="CHEBI:18420"/>
    </ligand>
</feature>
<dbReference type="GO" id="GO:0003924">
    <property type="term" value="F:GTPase activity"/>
    <property type="evidence" value="ECO:0007669"/>
    <property type="project" value="UniProtKB-UniRule"/>
</dbReference>
<dbReference type="InterPro" id="IPR027417">
    <property type="entry name" value="P-loop_NTPase"/>
</dbReference>
<accession>A0AA43TDD2</accession>
<evidence type="ECO:0000256" key="3">
    <source>
        <dbReference type="ARBA" id="ARBA00022694"/>
    </source>
</evidence>
<dbReference type="InterPro" id="IPR025867">
    <property type="entry name" value="MnmE_helical"/>
</dbReference>
<feature type="binding site" evidence="10">
    <location>
        <begin position="275"/>
        <end position="278"/>
    </location>
    <ligand>
        <name>GTP</name>
        <dbReference type="ChEBI" id="CHEBI:37565"/>
    </ligand>
</feature>
<feature type="binding site" evidence="10">
    <location>
        <position position="124"/>
    </location>
    <ligand>
        <name>(6S)-5-formyl-5,6,7,8-tetrahydrofolate</name>
        <dbReference type="ChEBI" id="CHEBI:57457"/>
    </ligand>
</feature>
<comment type="similarity">
    <text evidence="1 10 11">Belongs to the TRAFAC class TrmE-Era-EngA-EngB-Septin-like GTPase superfamily. TrmE GTPase family.</text>
</comment>
<feature type="binding site" evidence="10">
    <location>
        <begin position="231"/>
        <end position="236"/>
    </location>
    <ligand>
        <name>GTP</name>
        <dbReference type="ChEBI" id="CHEBI:37565"/>
    </ligand>
</feature>
<dbReference type="FunFam" id="3.30.1360.120:FF:000003">
    <property type="entry name" value="tRNA modification GTPase MnmE"/>
    <property type="match status" value="1"/>
</dbReference>
<feature type="binding site" evidence="10">
    <location>
        <position position="250"/>
    </location>
    <ligand>
        <name>K(+)</name>
        <dbReference type="ChEBI" id="CHEBI:29103"/>
    </ligand>
</feature>
<dbReference type="EC" id="3.6.-.-" evidence="10"/>
<dbReference type="RefSeq" id="WP_265149818.1">
    <property type="nucleotide sequence ID" value="NZ_AP026069.1"/>
</dbReference>
<feature type="binding site" evidence="10">
    <location>
        <position position="25"/>
    </location>
    <ligand>
        <name>(6S)-5-formyl-5,6,7,8-tetrahydrofolate</name>
        <dbReference type="ChEBI" id="CHEBI:57457"/>
    </ligand>
</feature>
<dbReference type="Pfam" id="PF01926">
    <property type="entry name" value="MMR_HSR1"/>
    <property type="match status" value="1"/>
</dbReference>
<dbReference type="CDD" id="cd04164">
    <property type="entry name" value="trmE"/>
    <property type="match status" value="1"/>
</dbReference>
<comment type="caution">
    <text evidence="13">The sequence shown here is derived from an EMBL/GenBank/DDBJ whole genome shotgun (WGS) entry which is preliminary data.</text>
</comment>
<feature type="binding site" evidence="10">
    <location>
        <position position="85"/>
    </location>
    <ligand>
        <name>(6S)-5-formyl-5,6,7,8-tetrahydrofolate</name>
        <dbReference type="ChEBI" id="CHEBI:57457"/>
    </ligand>
</feature>
<dbReference type="Pfam" id="PF10396">
    <property type="entry name" value="TrmE_N"/>
    <property type="match status" value="1"/>
</dbReference>
<comment type="subcellular location">
    <subcellularLocation>
        <location evidence="10">Cytoplasm</location>
    </subcellularLocation>
</comment>
<dbReference type="PANTHER" id="PTHR42714">
    <property type="entry name" value="TRNA MODIFICATION GTPASE GTPBP3"/>
    <property type="match status" value="1"/>
</dbReference>
<evidence type="ECO:0000313" key="14">
    <source>
        <dbReference type="Proteomes" id="UP001157396"/>
    </source>
</evidence>
<dbReference type="InterPro" id="IPR027368">
    <property type="entry name" value="MnmE_dom2"/>
</dbReference>
<keyword evidence="8 10" id="KW-0630">Potassium</keyword>
<dbReference type="GO" id="GO:0002098">
    <property type="term" value="P:tRNA wobble uridine modification"/>
    <property type="evidence" value="ECO:0007669"/>
    <property type="project" value="TreeGrafter"/>
</dbReference>
<dbReference type="InterPro" id="IPR027266">
    <property type="entry name" value="TrmE/GcvT-like"/>
</dbReference>
<evidence type="ECO:0000256" key="6">
    <source>
        <dbReference type="ARBA" id="ARBA00022801"/>
    </source>
</evidence>
<feature type="binding site" evidence="10">
    <location>
        <position position="454"/>
    </location>
    <ligand>
        <name>(6S)-5-formyl-5,6,7,8-tetrahydrofolate</name>
        <dbReference type="ChEBI" id="CHEBI:57457"/>
    </ligand>
</feature>
<keyword evidence="7 10" id="KW-0460">Magnesium</keyword>
<dbReference type="NCBIfam" id="TIGR00231">
    <property type="entry name" value="small_GTP"/>
    <property type="match status" value="1"/>
</dbReference>
<organism evidence="13 14">
    <name type="scientific">Lactococcus garvieae</name>
    <dbReference type="NCBI Taxonomy" id="1363"/>
    <lineage>
        <taxon>Bacteria</taxon>
        <taxon>Bacillati</taxon>
        <taxon>Bacillota</taxon>
        <taxon>Bacilli</taxon>
        <taxon>Lactobacillales</taxon>
        <taxon>Streptococcaceae</taxon>
        <taxon>Lactococcus</taxon>
    </lineage>
</organism>
<evidence type="ECO:0000256" key="11">
    <source>
        <dbReference type="RuleBase" id="RU003313"/>
    </source>
</evidence>
<name>A0AA43TDD2_9LACT</name>
<dbReference type="FunFam" id="3.40.50.300:FF:000494">
    <property type="entry name" value="tRNA modification GTPase MnmE"/>
    <property type="match status" value="1"/>
</dbReference>
<comment type="cofactor">
    <cofactor evidence="10">
        <name>K(+)</name>
        <dbReference type="ChEBI" id="CHEBI:29103"/>
    </cofactor>
    <text evidence="10">Binds 1 potassium ion per subunit.</text>
</comment>
<evidence type="ECO:0000256" key="8">
    <source>
        <dbReference type="ARBA" id="ARBA00022958"/>
    </source>
</evidence>
<dbReference type="GO" id="GO:0042802">
    <property type="term" value="F:identical protein binding"/>
    <property type="evidence" value="ECO:0007669"/>
    <property type="project" value="UniProtKB-ARBA"/>
</dbReference>
<dbReference type="SUPFAM" id="SSF52540">
    <property type="entry name" value="P-loop containing nucleoside triphosphate hydrolases"/>
    <property type="match status" value="1"/>
</dbReference>
<dbReference type="InterPro" id="IPR018948">
    <property type="entry name" value="GTP-bd_TrmE_N"/>
</dbReference>
<evidence type="ECO:0000256" key="2">
    <source>
        <dbReference type="ARBA" id="ARBA00022490"/>
    </source>
</evidence>
<evidence type="ECO:0000256" key="4">
    <source>
        <dbReference type="ARBA" id="ARBA00022723"/>
    </source>
</evidence>
<dbReference type="InterPro" id="IPR031168">
    <property type="entry name" value="G_TrmE"/>
</dbReference>
<dbReference type="Gene3D" id="3.30.1360.120">
    <property type="entry name" value="Probable tRNA modification gtpase trme, domain 1"/>
    <property type="match status" value="1"/>
</dbReference>
<keyword evidence="9 10" id="KW-0342">GTP-binding</keyword>
<sequence length="454" mass="49895">MITKEFDTIAAISTPLGEGAIAIVRLSGSDALSIAKKVFQGKDLDKVASHTINYGHIFDKDRLVDEVMLSVMKAPKTFTREDLVEINTHGGIAVTQEILQLLLRSGARLAEPGEFTKRAFLNGRIDLAQAESVMDLIRAKTDQAANIAVKQLDGSLSNLINNIRQEILESLAQVEVNIDYPEYDDVETMTSQMLLEKTAHFEQLLETLLATAKRGKILREGLRTAIIGRPNVGKSSLLNQLLREEKAIVTDIAGTTRDVITEFANIGGVPLELIDTAGIRETEDVVEKIGVERSQKALEEADLVLLVLDASSPLTPKDLELLELSSATNRIILLNKTDLPEKIELEKLPEDFIRISALKNENLDAVEKQIRALFFSGEIETKDATTLSNARHIGLVEQALDALKEANRGLAMGLPVDLIQVDITRCWQLLGEITGEAAPDELITQLFSQFCLGK</sequence>
<evidence type="ECO:0000256" key="9">
    <source>
        <dbReference type="ARBA" id="ARBA00023134"/>
    </source>
</evidence>
<feature type="binding site" evidence="10">
    <location>
        <position position="235"/>
    </location>
    <ligand>
        <name>Mg(2+)</name>
        <dbReference type="ChEBI" id="CHEBI:18420"/>
    </ligand>
</feature>
<dbReference type="AlphaFoldDB" id="A0AA43TDD2"/>
<comment type="subunit">
    <text evidence="10">Homodimer. Heterotetramer of two MnmE and two MnmG subunits.</text>
</comment>
<evidence type="ECO:0000256" key="10">
    <source>
        <dbReference type="HAMAP-Rule" id="MF_00379"/>
    </source>
</evidence>
<gene>
    <name evidence="10 13" type="primary">mnmE</name>
    <name evidence="10" type="synonym">trmE</name>
    <name evidence="13" type="ORF">QHR29_08675</name>
</gene>
<keyword evidence="5 10" id="KW-0547">Nucleotide-binding</keyword>
<feature type="binding site" evidence="10">
    <location>
        <position position="231"/>
    </location>
    <ligand>
        <name>K(+)</name>
        <dbReference type="ChEBI" id="CHEBI:29103"/>
    </ligand>
</feature>
<dbReference type="GO" id="GO:0046872">
    <property type="term" value="F:metal ion binding"/>
    <property type="evidence" value="ECO:0007669"/>
    <property type="project" value="UniProtKB-KW"/>
</dbReference>
<dbReference type="GO" id="GO:0030488">
    <property type="term" value="P:tRNA methylation"/>
    <property type="evidence" value="ECO:0007669"/>
    <property type="project" value="TreeGrafter"/>
</dbReference>
<feature type="binding site" evidence="10">
    <location>
        <position position="252"/>
    </location>
    <ligand>
        <name>K(+)</name>
        <dbReference type="ChEBI" id="CHEBI:29103"/>
    </ligand>
</feature>
<dbReference type="InterPro" id="IPR005225">
    <property type="entry name" value="Small_GTP-bd"/>
</dbReference>
<comment type="caution">
    <text evidence="10">Lacks conserved residue(s) required for the propagation of feature annotation.</text>
</comment>
<feature type="binding site" evidence="10">
    <location>
        <begin position="250"/>
        <end position="256"/>
    </location>
    <ligand>
        <name>GTP</name>
        <dbReference type="ChEBI" id="CHEBI:37565"/>
    </ligand>
</feature>
<reference evidence="13" key="1">
    <citation type="submission" date="2023-04" db="EMBL/GenBank/DDBJ databases">
        <title>Genomic analysis of Lactococcus garvieae isolates.</title>
        <authorList>
            <person name="Zhanghang C."/>
        </authorList>
    </citation>
    <scope>NUCLEOTIDE SEQUENCE</scope>
    <source>
        <strain evidence="13">ZB-1</strain>
    </source>
</reference>
<dbReference type="EMBL" id="JARYTV010000009">
    <property type="protein sequence ID" value="MDH7960532.1"/>
    <property type="molecule type" value="Genomic_DNA"/>
</dbReference>
<comment type="function">
    <text evidence="10">Exhibits a very high intrinsic GTPase hydrolysis rate. Involved in the addition of a carboxymethylaminomethyl (cmnm) group at the wobble position (U34) of certain tRNAs, forming tRNA-cmnm(5)s(2)U34.</text>
</comment>
<dbReference type="PROSITE" id="PS51709">
    <property type="entry name" value="G_TRME"/>
    <property type="match status" value="1"/>
</dbReference>
<evidence type="ECO:0000259" key="12">
    <source>
        <dbReference type="PROSITE" id="PS51709"/>
    </source>
</evidence>